<proteinExistence type="predicted"/>
<protein>
    <submittedName>
        <fullName evidence="2">Uncharacterized protein</fullName>
    </submittedName>
</protein>
<dbReference type="Proteomes" id="UP000053091">
    <property type="component" value="Unassembled WGS sequence"/>
</dbReference>
<keyword evidence="3" id="KW-1185">Reference proteome</keyword>
<evidence type="ECO:0000256" key="1">
    <source>
        <dbReference type="SAM" id="Phobius"/>
    </source>
</evidence>
<feature type="transmembrane region" description="Helical" evidence="1">
    <location>
        <begin position="88"/>
        <end position="104"/>
    </location>
</feature>
<name>A0A0S7C5M7_9BACT</name>
<dbReference type="RefSeq" id="WP_062045365.1">
    <property type="nucleotide sequence ID" value="NZ_DF968183.1"/>
</dbReference>
<organism evidence="2">
    <name type="scientific">Lentimicrobium saccharophilum</name>
    <dbReference type="NCBI Taxonomy" id="1678841"/>
    <lineage>
        <taxon>Bacteria</taxon>
        <taxon>Pseudomonadati</taxon>
        <taxon>Bacteroidota</taxon>
        <taxon>Bacteroidia</taxon>
        <taxon>Bacteroidales</taxon>
        <taxon>Lentimicrobiaceae</taxon>
        <taxon>Lentimicrobium</taxon>
    </lineage>
</organism>
<keyword evidence="1" id="KW-0812">Transmembrane</keyword>
<keyword evidence="1" id="KW-0472">Membrane</keyword>
<feature type="transmembrane region" description="Helical" evidence="1">
    <location>
        <begin position="58"/>
        <end position="81"/>
    </location>
</feature>
<feature type="transmembrane region" description="Helical" evidence="1">
    <location>
        <begin position="21"/>
        <end position="46"/>
    </location>
</feature>
<sequence length="135" mass="15490">MSDNHILPKHSNNNTLFLRALCIFSLIITGFWVIIYIACSLGFNLIASSQEFSNAHLFSGFSALPMIGFSLLALTGIILMWKLKKHGFYLYFAAQFLLFNYPLLVFGTEHFDLNELFFSSVFILLFGINLRYMKN</sequence>
<keyword evidence="1" id="KW-1133">Transmembrane helix</keyword>
<evidence type="ECO:0000313" key="2">
    <source>
        <dbReference type="EMBL" id="GAP45188.1"/>
    </source>
</evidence>
<accession>A0A0S7C5M7</accession>
<dbReference type="EMBL" id="DF968183">
    <property type="protein sequence ID" value="GAP45188.1"/>
    <property type="molecule type" value="Genomic_DNA"/>
</dbReference>
<gene>
    <name evidence="2" type="ORF">TBC1_121009</name>
</gene>
<dbReference type="AlphaFoldDB" id="A0A0S7C5M7"/>
<evidence type="ECO:0000313" key="3">
    <source>
        <dbReference type="Proteomes" id="UP000053091"/>
    </source>
</evidence>
<reference evidence="2" key="1">
    <citation type="journal article" date="2015" name="Genome Announc.">
        <title>Draft Genome Sequence of Bacteroidales Strain TBC1, a Novel Isolate from a Methanogenic Wastewater Treatment System.</title>
        <authorList>
            <person name="Tourlousse D.M."/>
            <person name="Matsuura N."/>
            <person name="Sun L."/>
            <person name="Toyonaga M."/>
            <person name="Kuroda K."/>
            <person name="Ohashi A."/>
            <person name="Cruz R."/>
            <person name="Yamaguchi T."/>
            <person name="Sekiguchi Y."/>
        </authorList>
    </citation>
    <scope>NUCLEOTIDE SEQUENCE [LARGE SCALE GENOMIC DNA]</scope>
    <source>
        <strain evidence="2">TBC1</strain>
    </source>
</reference>
<feature type="transmembrane region" description="Helical" evidence="1">
    <location>
        <begin position="116"/>
        <end position="133"/>
    </location>
</feature>